<dbReference type="InterPro" id="IPR045851">
    <property type="entry name" value="AMP-bd_C_sf"/>
</dbReference>
<dbReference type="CDD" id="cd05930">
    <property type="entry name" value="A_NRPS"/>
    <property type="match status" value="1"/>
</dbReference>
<keyword evidence="4" id="KW-1185">Reference proteome</keyword>
<name>A0ABR8YVH1_9CLOT</name>
<dbReference type="EMBL" id="JACSQB010000124">
    <property type="protein sequence ID" value="MBD8048272.1"/>
    <property type="molecule type" value="Genomic_DNA"/>
</dbReference>
<dbReference type="InterPro" id="IPR023213">
    <property type="entry name" value="CAT-like_dom_sf"/>
</dbReference>
<evidence type="ECO:0000256" key="1">
    <source>
        <dbReference type="ARBA" id="ARBA00001957"/>
    </source>
</evidence>
<dbReference type="SUPFAM" id="SSF47336">
    <property type="entry name" value="ACP-like"/>
    <property type="match status" value="1"/>
</dbReference>
<dbReference type="Proteomes" id="UP000627166">
    <property type="component" value="Unassembled WGS sequence"/>
</dbReference>
<comment type="caution">
    <text evidence="3">The sequence shown here is derived from an EMBL/GenBank/DDBJ whole genome shotgun (WGS) entry which is preliminary data.</text>
</comment>
<reference evidence="3 4" key="1">
    <citation type="submission" date="2020-08" db="EMBL/GenBank/DDBJ databases">
        <title>A Genomic Blueprint of the Chicken Gut Microbiome.</title>
        <authorList>
            <person name="Gilroy R."/>
            <person name="Ravi A."/>
            <person name="Getino M."/>
            <person name="Pursley I."/>
            <person name="Horton D.L."/>
            <person name="Alikhan N.-F."/>
            <person name="Baker D."/>
            <person name="Gharbi K."/>
            <person name="Hall N."/>
            <person name="Watson M."/>
            <person name="Adriaenssens E.M."/>
            <person name="Foster-Nyarko E."/>
            <person name="Jarju S."/>
            <person name="Secka A."/>
            <person name="Antonio M."/>
            <person name="Oren A."/>
            <person name="Chaudhuri R."/>
            <person name="La Ragione R.M."/>
            <person name="Hildebrand F."/>
            <person name="Pallen M.J."/>
        </authorList>
    </citation>
    <scope>NUCLEOTIDE SEQUENCE [LARGE SCALE GENOMIC DNA]</scope>
    <source>
        <strain evidence="3 4">N37</strain>
    </source>
</reference>
<dbReference type="RefSeq" id="WP_191741222.1">
    <property type="nucleotide sequence ID" value="NZ_JACSQB010000124.1"/>
</dbReference>
<dbReference type="PANTHER" id="PTHR45527">
    <property type="entry name" value="NONRIBOSOMAL PEPTIDE SYNTHETASE"/>
    <property type="match status" value="1"/>
</dbReference>
<dbReference type="InterPro" id="IPR036736">
    <property type="entry name" value="ACP-like_sf"/>
</dbReference>
<dbReference type="InterPro" id="IPR000873">
    <property type="entry name" value="AMP-dep_synth/lig_dom"/>
</dbReference>
<dbReference type="Pfam" id="PF00501">
    <property type="entry name" value="AMP-binding"/>
    <property type="match status" value="1"/>
</dbReference>
<evidence type="ECO:0000259" key="2">
    <source>
        <dbReference type="PROSITE" id="PS50075"/>
    </source>
</evidence>
<dbReference type="PROSITE" id="PS50075">
    <property type="entry name" value="CARRIER"/>
    <property type="match status" value="1"/>
</dbReference>
<sequence length="994" mass="115938">MNVLNELNKYSEINPKKIAVFSERYAFTYEEVNRISGNIAYQIHNCIGKNNRVLIDLPHSISTIIGILAVLKSGNTYVPIEQNIIQSKKINIIEQTNCAYVICSNGDNYYGWNSLVLSDDSLRSHIYQNNFLDKVDFPEIPYILFTSGSTGNPKGVKITKKNLWYILDNMQRISPVEQSSVYCFSTPYTFDVSITEIFGWIIGNGSVAVFDVRDLNKFRNLISLIDKYKISHFCASPSVLMTIFNMCSKSDYEVISNNIRYLMVAGERFDPKLAQIWHEQALKCHLLNLYGPTEATVYATYHEVTPDDLNQKEIPIGLPLKNARVEILEKDDKGCGELVIYGEGIADGYLNNNELTNKFFGEVETGERYYKTGDIVYEYNNELVFLCRKDNQIQIHGIRIELGEIEYYLSNEYDINKSVVIYSNNKLIAFLQPQNSQFNIYEFEKRMREKLPLYLHPNEYVVLSDFPLTTSGKIDRKRLMQEYDLRTKLTEYNANNFAFSNDESIIANLFSSELKIAYDRISKKSDFFELGGDSLSVISCLVFLETYYKREFDVDLFYTYRTVEEIAKHVQKEAQVIDNKENIKIDITQVQKQQFVEYSTIQHTDIEIKKYLTHYVQRSYFYKKYDGFLSFKANYDNSFDLCDIEEAIKRVIRTHPLLRSIIVEIDSDLYFSEFELDFNRHIIPIIEVEDCDLKSYINRLEMLLKPLLYNARYNNKLMAYFCILKAPSGYTVYCAVDHCIVDGASLNILRKDIGLSLSKGELPMPRYTYQHYCEEIRKNNNLNFVLKHEYTSFLQGLNLHENKKKLFDLVDESELIYENECDLIDSEEVSILASYISAEKLSDKLDTQSIIVNSILNIRKFKLYDFSYTIGDMHTRVPLVYNKNETFDEFYARAKDVIENIYKRNFFCPRYTALCNYPAISSEQEYINNIYEKQVKISFSFLGIQTDEDFNVYKSTIRDIHKGLQKLAKHQLFVTGIINRGRLYLYSNKKISSD</sequence>
<organism evidence="3 4">
    <name type="scientific">Clostridium faecium</name>
    <dbReference type="NCBI Taxonomy" id="2762223"/>
    <lineage>
        <taxon>Bacteria</taxon>
        <taxon>Bacillati</taxon>
        <taxon>Bacillota</taxon>
        <taxon>Clostridia</taxon>
        <taxon>Eubacteriales</taxon>
        <taxon>Clostridiaceae</taxon>
        <taxon>Clostridium</taxon>
    </lineage>
</organism>
<dbReference type="Pfam" id="PF00550">
    <property type="entry name" value="PP-binding"/>
    <property type="match status" value="1"/>
</dbReference>
<evidence type="ECO:0000313" key="3">
    <source>
        <dbReference type="EMBL" id="MBD8048272.1"/>
    </source>
</evidence>
<feature type="domain" description="Carrier" evidence="2">
    <location>
        <begin position="497"/>
        <end position="574"/>
    </location>
</feature>
<comment type="cofactor">
    <cofactor evidence="1">
        <name>pantetheine 4'-phosphate</name>
        <dbReference type="ChEBI" id="CHEBI:47942"/>
    </cofactor>
</comment>
<dbReference type="PROSITE" id="PS00455">
    <property type="entry name" value="AMP_BINDING"/>
    <property type="match status" value="1"/>
</dbReference>
<dbReference type="InterPro" id="IPR042099">
    <property type="entry name" value="ANL_N_sf"/>
</dbReference>
<dbReference type="Gene3D" id="3.30.559.10">
    <property type="entry name" value="Chloramphenicol acetyltransferase-like domain"/>
    <property type="match status" value="1"/>
</dbReference>
<dbReference type="PANTHER" id="PTHR45527:SF1">
    <property type="entry name" value="FATTY ACID SYNTHASE"/>
    <property type="match status" value="1"/>
</dbReference>
<dbReference type="InterPro" id="IPR009081">
    <property type="entry name" value="PP-bd_ACP"/>
</dbReference>
<dbReference type="Gene3D" id="3.40.50.12780">
    <property type="entry name" value="N-terminal domain of ligase-like"/>
    <property type="match status" value="1"/>
</dbReference>
<proteinExistence type="predicted"/>
<protein>
    <submittedName>
        <fullName evidence="3">Non-ribosomal peptide synthetase</fullName>
    </submittedName>
</protein>
<dbReference type="Gene3D" id="3.30.300.30">
    <property type="match status" value="1"/>
</dbReference>
<accession>A0ABR8YVH1</accession>
<dbReference type="SUPFAM" id="SSF56801">
    <property type="entry name" value="Acetyl-CoA synthetase-like"/>
    <property type="match status" value="1"/>
</dbReference>
<dbReference type="InterPro" id="IPR020845">
    <property type="entry name" value="AMP-binding_CS"/>
</dbReference>
<gene>
    <name evidence="3" type="ORF">H9637_14705</name>
</gene>
<dbReference type="SUPFAM" id="SSF52777">
    <property type="entry name" value="CoA-dependent acyltransferases"/>
    <property type="match status" value="1"/>
</dbReference>
<dbReference type="Gene3D" id="1.10.1200.10">
    <property type="entry name" value="ACP-like"/>
    <property type="match status" value="1"/>
</dbReference>
<evidence type="ECO:0000313" key="4">
    <source>
        <dbReference type="Proteomes" id="UP000627166"/>
    </source>
</evidence>